<dbReference type="InterPro" id="IPR008930">
    <property type="entry name" value="Terpenoid_cyclase/PrenylTrfase"/>
</dbReference>
<evidence type="ECO:0000313" key="1">
    <source>
        <dbReference type="EMBL" id="CAB4674139.1"/>
    </source>
</evidence>
<dbReference type="Gene3D" id="1.50.10.20">
    <property type="match status" value="1"/>
</dbReference>
<evidence type="ECO:0000313" key="4">
    <source>
        <dbReference type="EMBL" id="CAB5074529.1"/>
    </source>
</evidence>
<dbReference type="EMBL" id="CAFBAA010000011">
    <property type="protein sequence ID" value="CAB4842299.1"/>
    <property type="molecule type" value="Genomic_DNA"/>
</dbReference>
<proteinExistence type="predicted"/>
<dbReference type="AlphaFoldDB" id="A0A6J7V9D2"/>
<sequence>MSISIKLARVVALSLTLGLIVPTIAQAAPSSAGLYGATDPTYDGVYRQALSLLALTGAKVKPAPSAIDWLVSQQCADGGYESFRADIATPCDITQEDSNSTAIAAAALQVTGKKAVASKSTAWLLAHRNKDGGIGFNPLAQASPDYDPTASDANSTGLMFLALNTVSPTKYKNVAAGILAKYQVNCSEGAGKSGALDYQIADGLTANDYATAQAAFAFTGVALPLVITKSNAAPINPCSAKSKSTTKVADGAMLYLATRLTNNPRGIPSAFGTGTDWNTTAWATLALVGSGYRYPAISTAVAAMSDGAISWAFEAKTNAAKPGPLAMMLLVATSLKLDVHHFGGIDLTKSIVGSLRS</sequence>
<evidence type="ECO:0000313" key="3">
    <source>
        <dbReference type="EMBL" id="CAB4842299.1"/>
    </source>
</evidence>
<evidence type="ECO:0000313" key="2">
    <source>
        <dbReference type="EMBL" id="CAB4692188.1"/>
    </source>
</evidence>
<gene>
    <name evidence="1" type="ORF">UFOPK2342_00644</name>
    <name evidence="2" type="ORF">UFOPK2423_00650</name>
    <name evidence="3" type="ORF">UFOPK3266_00595</name>
    <name evidence="4" type="ORF">UFOPK4367_00609</name>
</gene>
<dbReference type="EMBL" id="CAEZXB010000008">
    <property type="protein sequence ID" value="CAB4674139.1"/>
    <property type="molecule type" value="Genomic_DNA"/>
</dbReference>
<protein>
    <submittedName>
        <fullName evidence="4">Unannotated protein</fullName>
    </submittedName>
</protein>
<dbReference type="EMBL" id="CAEZXN010000011">
    <property type="protein sequence ID" value="CAB4692188.1"/>
    <property type="molecule type" value="Genomic_DNA"/>
</dbReference>
<dbReference type="EMBL" id="CAFBRC010000030">
    <property type="protein sequence ID" value="CAB5074529.1"/>
    <property type="molecule type" value="Genomic_DNA"/>
</dbReference>
<name>A0A6J7V9D2_9ZZZZ</name>
<dbReference type="SUPFAM" id="SSF48239">
    <property type="entry name" value="Terpenoid cyclases/Protein prenyltransferases"/>
    <property type="match status" value="1"/>
</dbReference>
<reference evidence="4" key="1">
    <citation type="submission" date="2020-05" db="EMBL/GenBank/DDBJ databases">
        <authorList>
            <person name="Chiriac C."/>
            <person name="Salcher M."/>
            <person name="Ghai R."/>
            <person name="Kavagutti S V."/>
        </authorList>
    </citation>
    <scope>NUCLEOTIDE SEQUENCE</scope>
</reference>
<accession>A0A6J7V9D2</accession>
<organism evidence="4">
    <name type="scientific">freshwater metagenome</name>
    <dbReference type="NCBI Taxonomy" id="449393"/>
    <lineage>
        <taxon>unclassified sequences</taxon>
        <taxon>metagenomes</taxon>
        <taxon>ecological metagenomes</taxon>
    </lineage>
</organism>